<accession>A0A8S5SP44</accession>
<proteinExistence type="predicted"/>
<name>A0A8S5SP44_9CAUD</name>
<reference evidence="1" key="1">
    <citation type="journal article" date="2021" name="Proc. Natl. Acad. Sci. U.S.A.">
        <title>A Catalog of Tens of Thousands of Viruses from Human Metagenomes Reveals Hidden Associations with Chronic Diseases.</title>
        <authorList>
            <person name="Tisza M.J."/>
            <person name="Buck C.B."/>
        </authorList>
    </citation>
    <scope>NUCLEOTIDE SEQUENCE</scope>
    <source>
        <strain evidence="1">CtAjZ17</strain>
    </source>
</reference>
<evidence type="ECO:0000313" key="1">
    <source>
        <dbReference type="EMBL" id="DAF52579.1"/>
    </source>
</evidence>
<dbReference type="EMBL" id="BK032639">
    <property type="protein sequence ID" value="DAF52579.1"/>
    <property type="molecule type" value="Genomic_DNA"/>
</dbReference>
<organism evidence="1">
    <name type="scientific">Siphoviridae sp. ctAjZ17</name>
    <dbReference type="NCBI Taxonomy" id="2827797"/>
    <lineage>
        <taxon>Viruses</taxon>
        <taxon>Duplodnaviria</taxon>
        <taxon>Heunggongvirae</taxon>
        <taxon>Uroviricota</taxon>
        <taxon>Caudoviricetes</taxon>
    </lineage>
</organism>
<sequence length="87" mass="10152">MIPKLYEVRDRSGELVMENVTAGEIKDELHCTSAQVNNSRTSGDYIFKKYQVKEIDRKLSRRLDISLLLEFDSVRLWFLESKKGGKK</sequence>
<protein>
    <submittedName>
        <fullName evidence="1">Uncharacterized protein</fullName>
    </submittedName>
</protein>